<feature type="non-terminal residue" evidence="2">
    <location>
        <position position="1"/>
    </location>
</feature>
<accession>X1UAT1</accession>
<organism evidence="2">
    <name type="scientific">marine sediment metagenome</name>
    <dbReference type="NCBI Taxonomy" id="412755"/>
    <lineage>
        <taxon>unclassified sequences</taxon>
        <taxon>metagenomes</taxon>
        <taxon>ecological metagenomes</taxon>
    </lineage>
</organism>
<reference evidence="2" key="1">
    <citation type="journal article" date="2014" name="Front. Microbiol.">
        <title>High frequency of phylogenetically diverse reductive dehalogenase-homologous genes in deep subseafloor sedimentary metagenomes.</title>
        <authorList>
            <person name="Kawai M."/>
            <person name="Futagami T."/>
            <person name="Toyoda A."/>
            <person name="Takaki Y."/>
            <person name="Nishi S."/>
            <person name="Hori S."/>
            <person name="Arai W."/>
            <person name="Tsubouchi T."/>
            <person name="Morono Y."/>
            <person name="Uchiyama I."/>
            <person name="Ito T."/>
            <person name="Fujiyama A."/>
            <person name="Inagaki F."/>
            <person name="Takami H."/>
        </authorList>
    </citation>
    <scope>NUCLEOTIDE SEQUENCE</scope>
    <source>
        <strain evidence="2">Expedition CK06-06</strain>
    </source>
</reference>
<feature type="region of interest" description="Disordered" evidence="1">
    <location>
        <begin position="26"/>
        <end position="51"/>
    </location>
</feature>
<comment type="caution">
    <text evidence="2">The sequence shown here is derived from an EMBL/GenBank/DDBJ whole genome shotgun (WGS) entry which is preliminary data.</text>
</comment>
<protein>
    <submittedName>
        <fullName evidence="2">Uncharacterized protein</fullName>
    </submittedName>
</protein>
<evidence type="ECO:0000256" key="1">
    <source>
        <dbReference type="SAM" id="MobiDB-lite"/>
    </source>
</evidence>
<name>X1UAT1_9ZZZZ</name>
<evidence type="ECO:0000313" key="2">
    <source>
        <dbReference type="EMBL" id="GAJ14599.1"/>
    </source>
</evidence>
<dbReference type="AlphaFoldDB" id="X1UAT1"/>
<sequence length="51" mass="5894">TEAQLEWRHMFNKVVALWHALSPERKGRVGVSRQTQAHDRLRLVSQPGSKT</sequence>
<dbReference type="EMBL" id="BARW01029929">
    <property type="protein sequence ID" value="GAJ14599.1"/>
    <property type="molecule type" value="Genomic_DNA"/>
</dbReference>
<gene>
    <name evidence="2" type="ORF">S12H4_47978</name>
</gene>
<proteinExistence type="predicted"/>